<dbReference type="Gene3D" id="3.40.190.10">
    <property type="entry name" value="Periplasmic binding protein-like II"/>
    <property type="match status" value="2"/>
</dbReference>
<protein>
    <submittedName>
        <fullName evidence="6">LysR family transcriptional regulator</fullName>
    </submittedName>
</protein>
<dbReference type="PROSITE" id="PS50931">
    <property type="entry name" value="HTH_LYSR"/>
    <property type="match status" value="1"/>
</dbReference>
<dbReference type="Gene3D" id="1.10.10.10">
    <property type="entry name" value="Winged helix-like DNA-binding domain superfamily/Winged helix DNA-binding domain"/>
    <property type="match status" value="1"/>
</dbReference>
<dbReference type="PANTHER" id="PTHR30126">
    <property type="entry name" value="HTH-TYPE TRANSCRIPTIONAL REGULATOR"/>
    <property type="match status" value="1"/>
</dbReference>
<dbReference type="RefSeq" id="WP_154517638.1">
    <property type="nucleotide sequence ID" value="NZ_VUNM01000027.1"/>
</dbReference>
<dbReference type="InterPro" id="IPR036388">
    <property type="entry name" value="WH-like_DNA-bd_sf"/>
</dbReference>
<dbReference type="GO" id="GO:0003700">
    <property type="term" value="F:DNA-binding transcription factor activity"/>
    <property type="evidence" value="ECO:0007669"/>
    <property type="project" value="InterPro"/>
</dbReference>
<keyword evidence="2" id="KW-0805">Transcription regulation</keyword>
<accession>A0A844FX50</accession>
<comment type="similarity">
    <text evidence="1">Belongs to the LysR transcriptional regulatory family.</text>
</comment>
<gene>
    <name evidence="6" type="ORF">FYJ79_09840</name>
</gene>
<dbReference type="InterPro" id="IPR000847">
    <property type="entry name" value="LysR_HTH_N"/>
</dbReference>
<evidence type="ECO:0000313" key="7">
    <source>
        <dbReference type="Proteomes" id="UP000442619"/>
    </source>
</evidence>
<keyword evidence="3" id="KW-0238">DNA-binding</keyword>
<dbReference type="InterPro" id="IPR005119">
    <property type="entry name" value="LysR_subst-bd"/>
</dbReference>
<dbReference type="GO" id="GO:0003677">
    <property type="term" value="F:DNA binding"/>
    <property type="evidence" value="ECO:0007669"/>
    <property type="project" value="UniProtKB-KW"/>
</dbReference>
<reference evidence="6 7" key="1">
    <citation type="submission" date="2019-08" db="EMBL/GenBank/DDBJ databases">
        <title>In-depth cultivation of the pig gut microbiome towards novel bacterial diversity and tailored functional studies.</title>
        <authorList>
            <person name="Wylensek D."/>
            <person name="Hitch T.C.A."/>
            <person name="Clavel T."/>
        </authorList>
    </citation>
    <scope>NUCLEOTIDE SEQUENCE [LARGE SCALE GENOMIC DNA]</scope>
    <source>
        <strain evidence="6 7">CA-Schmier-601-WT-3</strain>
    </source>
</reference>
<comment type="caution">
    <text evidence="6">The sequence shown here is derived from an EMBL/GenBank/DDBJ whole genome shotgun (WGS) entry which is preliminary data.</text>
</comment>
<dbReference type="SUPFAM" id="SSF53850">
    <property type="entry name" value="Periplasmic binding protein-like II"/>
    <property type="match status" value="1"/>
</dbReference>
<dbReference type="InterPro" id="IPR036390">
    <property type="entry name" value="WH_DNA-bd_sf"/>
</dbReference>
<dbReference type="EMBL" id="VUNM01000027">
    <property type="protein sequence ID" value="MST89869.1"/>
    <property type="molecule type" value="Genomic_DNA"/>
</dbReference>
<evidence type="ECO:0000256" key="3">
    <source>
        <dbReference type="ARBA" id="ARBA00023125"/>
    </source>
</evidence>
<dbReference type="Pfam" id="PF00126">
    <property type="entry name" value="HTH_1"/>
    <property type="match status" value="1"/>
</dbReference>
<keyword evidence="4" id="KW-0804">Transcription</keyword>
<dbReference type="PRINTS" id="PR00039">
    <property type="entry name" value="HTHLYSR"/>
</dbReference>
<dbReference type="FunFam" id="1.10.10.10:FF:000001">
    <property type="entry name" value="LysR family transcriptional regulator"/>
    <property type="match status" value="1"/>
</dbReference>
<evidence type="ECO:0000256" key="4">
    <source>
        <dbReference type="ARBA" id="ARBA00023163"/>
    </source>
</evidence>
<dbReference type="AlphaFoldDB" id="A0A844FX50"/>
<organism evidence="6 7">
    <name type="scientific">Sharpea porci</name>
    <dbReference type="NCBI Taxonomy" id="2652286"/>
    <lineage>
        <taxon>Bacteria</taxon>
        <taxon>Bacillati</taxon>
        <taxon>Bacillota</taxon>
        <taxon>Erysipelotrichia</taxon>
        <taxon>Erysipelotrichales</taxon>
        <taxon>Coprobacillaceae</taxon>
        <taxon>Sharpea</taxon>
    </lineage>
</organism>
<keyword evidence="7" id="KW-1185">Reference proteome</keyword>
<dbReference type="Pfam" id="PF03466">
    <property type="entry name" value="LysR_substrate"/>
    <property type="match status" value="1"/>
</dbReference>
<sequence length="297" mass="34442">MSNLKVDQVRIFICAVECGSFSAAAKKLFMSQSAVSQKIMHLEEELGFQLFDRSQYRPQLTKKGKIYYENVKYIVEEYDHLLNYLNNHKEKSIVIGFQGPFMRKFIPHFLEQYLSSHQEQVELKYVPLGQCADLFQEHNLDIAIGNYNNLEILPYIICKKIYSARVYVCVSKKHRLASRQKISVQEIKNEPIVTLSRAAGEGLYNDFMRNCEKDGFIPNIVKECDSFEDLLMSVRLDQGVAFVSKEFVNDDSQYSFLECDDTHHTAYFGVAYYDHAYDELVDEMIAFFQNIGQNKGS</sequence>
<name>A0A844FX50_9FIRM</name>
<evidence type="ECO:0000259" key="5">
    <source>
        <dbReference type="PROSITE" id="PS50931"/>
    </source>
</evidence>
<dbReference type="SUPFAM" id="SSF46785">
    <property type="entry name" value="Winged helix' DNA-binding domain"/>
    <property type="match status" value="1"/>
</dbReference>
<evidence type="ECO:0000256" key="1">
    <source>
        <dbReference type="ARBA" id="ARBA00009437"/>
    </source>
</evidence>
<proteinExistence type="inferred from homology"/>
<feature type="domain" description="HTH lysR-type" evidence="5">
    <location>
        <begin position="4"/>
        <end position="61"/>
    </location>
</feature>
<evidence type="ECO:0000256" key="2">
    <source>
        <dbReference type="ARBA" id="ARBA00023015"/>
    </source>
</evidence>
<evidence type="ECO:0000313" key="6">
    <source>
        <dbReference type="EMBL" id="MST89869.1"/>
    </source>
</evidence>
<dbReference type="Proteomes" id="UP000442619">
    <property type="component" value="Unassembled WGS sequence"/>
</dbReference>